<dbReference type="Gene3D" id="3.80.10.10">
    <property type="entry name" value="Ribonuclease Inhibitor"/>
    <property type="match status" value="3"/>
</dbReference>
<dbReference type="PANTHER" id="PTHR33463">
    <property type="entry name" value="NB-ARC DOMAIN-CONTAINING PROTEIN-RELATED"/>
    <property type="match status" value="1"/>
</dbReference>
<evidence type="ECO:0000256" key="2">
    <source>
        <dbReference type="ARBA" id="ARBA00022614"/>
    </source>
</evidence>
<keyword evidence="3" id="KW-0677">Repeat</keyword>
<sequence>MDCVSPILDVATRLWDCTAKRVVYIRELEKNLNSLERLTKELSNLRTDVMAEVEREEKEEVPQRRRKNEVGGWLSAVQAMEEQVEEILQNGRQEIQQKCLGTCPKNCRSRYRLGKTVTEKINAVTELTDKGHFDVVTDRLPRAPVDERPMGKTVGLDLMFEKVRRCLEDEQVRSIGLYGIGGAGKTTLLKKINNEYFGRSNDFDVVIWVVVSKSISIEKIQEVILKKLTIPEHNWKSSTKEEKAAEIFKVVLLTTRSERVCDEMEVHKRMRVECLTPDEAFSLFCDKVGENILNSHPDIKRLAKIVVEECEGLPLALVVIGRSMASRKTPREWEQALQVLKSYPAEFSGMGDHVFPILKFSYDHLDNHTIKSCFLYCSIFPEDSIIENEELIDLWIGEGFVNKFADVHKARNQGDGIIRSLKLACLLEGDVSESTCKMHDVIRDMALWLSCESGEEKHKSFVLKHVELIEAYEIVKWKEAQRISLWHSNINEGLSLSPRFLNLQTLILRNSNMKSLPIGFFQSMPVIRVLDLSYNGNLVELPLEICRLESLEYLNLSETSIKRMPIELKNLTKLRCLMLNYVEGFEVIPSNVISCLPNLQMFRMLHFSDIVEYDEVGVLQELECLEYLSWISITLHTVPAVQIYLTSLMLQKCVRDLFLTTCPGLKVVELPLSTLETLTVLRFEYCNDLERVKINMGLSRGHISNSNFHNLVTVFISGCRFLDLTWLIYAPSLEFLKVLNCREMEEIIGSDEYGDSEIDQQNLSIFSRLEALWLDDLPNLKSIYKRALPFPSLKMIRVYDCPNLRKLPLNSNSATNTLKVITGELSWWEKLEWEDDNLERIFTRSSYRLGKIVSRKIDAVTELKGKGHFDFVAHRLPCAPVDERPMGKTVGLDLMFEKVRRCLEDKQEMLEAGIVCIGVVLQLMRDPAERVPCNNDGGEDHVEGLEVIPSNVISCLSNLQMFGMLRLFYIGRDIKKYDEVGVLQELECLQYLSWITITLLTVPAVQKYLTSLMLQKRIRDLYMMMCPGLKVVELPLSTLQTLTVLGFNHCNDLERVKINMGLSRGHISNSNFHNLVRVNIARCGFLDLTWLIYAPSLEFLSVRNSREMEEIIRSDEYGDSEIDQQNLSILSRLVKLELFDLPNLKSIYRRRALPFPSLKEIKVSFCPNLRKLPLNSNSASKTLKIIEGDSSWWEELGWEDDNLKRTFTPYFQIRRWL</sequence>
<dbReference type="Pfam" id="PF23247">
    <property type="entry name" value="LRR_RPS2"/>
    <property type="match status" value="2"/>
</dbReference>
<gene>
    <name evidence="12" type="primary">RPS5_27</name>
    <name evidence="12" type="ORF">CK203_002999</name>
</gene>
<evidence type="ECO:0000259" key="9">
    <source>
        <dbReference type="Pfam" id="PF23247"/>
    </source>
</evidence>
<dbReference type="PANTHER" id="PTHR33463:SF220">
    <property type="entry name" value="NB-ARC DOMAIN-CONTAINING PROTEIN"/>
    <property type="match status" value="1"/>
</dbReference>
<proteinExistence type="inferred from homology"/>
<dbReference type="GO" id="GO:0043531">
    <property type="term" value="F:ADP binding"/>
    <property type="evidence" value="ECO:0007669"/>
    <property type="project" value="InterPro"/>
</dbReference>
<name>A0A438K799_VITVI</name>
<dbReference type="InterPro" id="IPR036388">
    <property type="entry name" value="WH-like_DNA-bd_sf"/>
</dbReference>
<feature type="coiled-coil region" evidence="7">
    <location>
        <begin position="25"/>
        <end position="97"/>
    </location>
</feature>
<feature type="domain" description="Disease resistance protein At4g27190-like leucine-rich repeats" evidence="9">
    <location>
        <begin position="702"/>
        <end position="807"/>
    </location>
</feature>
<dbReference type="Pfam" id="PF23559">
    <property type="entry name" value="WHD_DRP"/>
    <property type="match status" value="1"/>
</dbReference>
<dbReference type="Pfam" id="PF23598">
    <property type="entry name" value="LRR_14"/>
    <property type="match status" value="1"/>
</dbReference>
<dbReference type="Gene3D" id="1.10.8.430">
    <property type="entry name" value="Helical domain of apoptotic protease-activating factors"/>
    <property type="match status" value="1"/>
</dbReference>
<dbReference type="PRINTS" id="PR00364">
    <property type="entry name" value="DISEASERSIST"/>
</dbReference>
<dbReference type="EMBL" id="QGNW01000014">
    <property type="protein sequence ID" value="RVX17075.1"/>
    <property type="molecule type" value="Genomic_DNA"/>
</dbReference>
<reference evidence="12 13" key="1">
    <citation type="journal article" date="2018" name="PLoS Genet.">
        <title>Population sequencing reveals clonal diversity and ancestral inbreeding in the grapevine cultivar Chardonnay.</title>
        <authorList>
            <person name="Roach M.J."/>
            <person name="Johnson D.L."/>
            <person name="Bohlmann J."/>
            <person name="van Vuuren H.J."/>
            <person name="Jones S.J."/>
            <person name="Pretorius I.S."/>
            <person name="Schmidt S.A."/>
            <person name="Borneman A.R."/>
        </authorList>
    </citation>
    <scope>NUCLEOTIDE SEQUENCE [LARGE SCALE GENOMIC DNA]</scope>
    <source>
        <strain evidence="13">cv. Chardonnay</strain>
        <tissue evidence="12">Leaf</tissue>
    </source>
</reference>
<keyword evidence="7" id="KW-0175">Coiled coil</keyword>
<feature type="domain" description="Disease resistance protein winged helix" evidence="10">
    <location>
        <begin position="379"/>
        <end position="446"/>
    </location>
</feature>
<evidence type="ECO:0000259" key="8">
    <source>
        <dbReference type="Pfam" id="PF00931"/>
    </source>
</evidence>
<dbReference type="GO" id="GO:0006952">
    <property type="term" value="P:defense response"/>
    <property type="evidence" value="ECO:0007669"/>
    <property type="project" value="UniProtKB-KW"/>
</dbReference>
<dbReference type="Proteomes" id="UP000288805">
    <property type="component" value="Unassembled WGS sequence"/>
</dbReference>
<evidence type="ECO:0000256" key="7">
    <source>
        <dbReference type="SAM" id="Coils"/>
    </source>
</evidence>
<dbReference type="FunFam" id="1.10.10.10:FF:000322">
    <property type="entry name" value="Probable disease resistance protein At1g63360"/>
    <property type="match status" value="1"/>
</dbReference>
<feature type="domain" description="Disease resistance protein At4g27190-like leucine-rich repeats" evidence="9">
    <location>
        <begin position="1066"/>
        <end position="1172"/>
    </location>
</feature>
<organism evidence="12 13">
    <name type="scientific">Vitis vinifera</name>
    <name type="common">Grape</name>
    <dbReference type="NCBI Taxonomy" id="29760"/>
    <lineage>
        <taxon>Eukaryota</taxon>
        <taxon>Viridiplantae</taxon>
        <taxon>Streptophyta</taxon>
        <taxon>Embryophyta</taxon>
        <taxon>Tracheophyta</taxon>
        <taxon>Spermatophyta</taxon>
        <taxon>Magnoliopsida</taxon>
        <taxon>eudicotyledons</taxon>
        <taxon>Gunneridae</taxon>
        <taxon>Pentapetalae</taxon>
        <taxon>rosids</taxon>
        <taxon>Vitales</taxon>
        <taxon>Vitaceae</taxon>
        <taxon>Viteae</taxon>
        <taxon>Vitis</taxon>
    </lineage>
</organism>
<dbReference type="Gene3D" id="3.40.50.300">
    <property type="entry name" value="P-loop containing nucleotide triphosphate hydrolases"/>
    <property type="match status" value="1"/>
</dbReference>
<evidence type="ECO:0000259" key="11">
    <source>
        <dbReference type="Pfam" id="PF23598"/>
    </source>
</evidence>
<dbReference type="SUPFAM" id="SSF52540">
    <property type="entry name" value="P-loop containing nucleoside triphosphate hydrolases"/>
    <property type="match status" value="1"/>
</dbReference>
<keyword evidence="5" id="KW-0611">Plant defense</keyword>
<comment type="similarity">
    <text evidence="1">Belongs to the disease resistance NB-LRR family.</text>
</comment>
<feature type="domain" description="NB-ARC" evidence="8">
    <location>
        <begin position="159"/>
        <end position="251"/>
    </location>
</feature>
<feature type="domain" description="Disease resistance R13L4/SHOC-2-like LRR" evidence="11">
    <location>
        <begin position="494"/>
        <end position="635"/>
    </location>
</feature>
<dbReference type="InterPro" id="IPR057135">
    <property type="entry name" value="At4g27190-like_LRR"/>
</dbReference>
<dbReference type="Pfam" id="PF00931">
    <property type="entry name" value="NB-ARC"/>
    <property type="match status" value="1"/>
</dbReference>
<dbReference type="InterPro" id="IPR002182">
    <property type="entry name" value="NB-ARC"/>
</dbReference>
<dbReference type="InterPro" id="IPR050905">
    <property type="entry name" value="Plant_NBS-LRR"/>
</dbReference>
<dbReference type="InterPro" id="IPR027417">
    <property type="entry name" value="P-loop_NTPase"/>
</dbReference>
<evidence type="ECO:0000256" key="1">
    <source>
        <dbReference type="ARBA" id="ARBA00008894"/>
    </source>
</evidence>
<dbReference type="InterPro" id="IPR058922">
    <property type="entry name" value="WHD_DRP"/>
</dbReference>
<evidence type="ECO:0000259" key="10">
    <source>
        <dbReference type="Pfam" id="PF23559"/>
    </source>
</evidence>
<evidence type="ECO:0000256" key="3">
    <source>
        <dbReference type="ARBA" id="ARBA00022737"/>
    </source>
</evidence>
<dbReference type="InterPro" id="IPR042197">
    <property type="entry name" value="Apaf_helical"/>
</dbReference>
<keyword evidence="6" id="KW-0067">ATP-binding</keyword>
<dbReference type="SUPFAM" id="SSF52058">
    <property type="entry name" value="L domain-like"/>
    <property type="match status" value="2"/>
</dbReference>
<dbReference type="FunFam" id="1.10.8.430:FF:000003">
    <property type="entry name" value="Probable disease resistance protein At5g66910"/>
    <property type="match status" value="1"/>
</dbReference>
<accession>A0A438K799</accession>
<evidence type="ECO:0000313" key="12">
    <source>
        <dbReference type="EMBL" id="RVX17075.1"/>
    </source>
</evidence>
<evidence type="ECO:0000256" key="5">
    <source>
        <dbReference type="ARBA" id="ARBA00022821"/>
    </source>
</evidence>
<protein>
    <submittedName>
        <fullName evidence="12">Disease resistance protein RPS5</fullName>
    </submittedName>
</protein>
<evidence type="ECO:0000256" key="4">
    <source>
        <dbReference type="ARBA" id="ARBA00022741"/>
    </source>
</evidence>
<dbReference type="GO" id="GO:0005524">
    <property type="term" value="F:ATP binding"/>
    <property type="evidence" value="ECO:0007669"/>
    <property type="project" value="UniProtKB-KW"/>
</dbReference>
<dbReference type="InterPro" id="IPR032675">
    <property type="entry name" value="LRR_dom_sf"/>
</dbReference>
<keyword evidence="4" id="KW-0547">Nucleotide-binding</keyword>
<dbReference type="Gene3D" id="1.10.10.10">
    <property type="entry name" value="Winged helix-like DNA-binding domain superfamily/Winged helix DNA-binding domain"/>
    <property type="match status" value="1"/>
</dbReference>
<dbReference type="AlphaFoldDB" id="A0A438K799"/>
<comment type="caution">
    <text evidence="12">The sequence shown here is derived from an EMBL/GenBank/DDBJ whole genome shotgun (WGS) entry which is preliminary data.</text>
</comment>
<keyword evidence="2" id="KW-0433">Leucine-rich repeat</keyword>
<dbReference type="InterPro" id="IPR055414">
    <property type="entry name" value="LRR_R13L4/SHOC2-like"/>
</dbReference>
<evidence type="ECO:0000313" key="13">
    <source>
        <dbReference type="Proteomes" id="UP000288805"/>
    </source>
</evidence>
<evidence type="ECO:0000256" key="6">
    <source>
        <dbReference type="ARBA" id="ARBA00022840"/>
    </source>
</evidence>